<evidence type="ECO:0000313" key="2">
    <source>
        <dbReference type="Proteomes" id="UP000886998"/>
    </source>
</evidence>
<proteinExistence type="predicted"/>
<protein>
    <recommendedName>
        <fullName evidence="3">ATP-dependent DNA helicase</fullName>
    </recommendedName>
</protein>
<reference evidence="1" key="1">
    <citation type="submission" date="2020-08" db="EMBL/GenBank/DDBJ databases">
        <title>Multicomponent nature underlies the extraordinary mechanical properties of spider dragline silk.</title>
        <authorList>
            <person name="Kono N."/>
            <person name="Nakamura H."/>
            <person name="Mori M."/>
            <person name="Yoshida Y."/>
            <person name="Ohtoshi R."/>
            <person name="Malay A.D."/>
            <person name="Moran D.A.P."/>
            <person name="Tomita M."/>
            <person name="Numata K."/>
            <person name="Arakawa K."/>
        </authorList>
    </citation>
    <scope>NUCLEOTIDE SEQUENCE</scope>
</reference>
<dbReference type="AlphaFoldDB" id="A0A8X6YE62"/>
<dbReference type="CDD" id="cd18809">
    <property type="entry name" value="SF1_C_RecD"/>
    <property type="match status" value="1"/>
</dbReference>
<sequence length="115" mass="12869">MVPINCRSAIVPLNRNRSIHAKRNNFPLKPACSVTIHKSQGGTFDEIAYKYSKAHSQPLVYVALSRVTAQEGLHIVTTDGVNVLTTADETTKRCFHYEMSLPGFLLFILLQLIKL</sequence>
<dbReference type="SUPFAM" id="SSF52540">
    <property type="entry name" value="P-loop containing nucleoside triphosphate hydrolases"/>
    <property type="match status" value="1"/>
</dbReference>
<organism evidence="1 2">
    <name type="scientific">Trichonephila inaurata madagascariensis</name>
    <dbReference type="NCBI Taxonomy" id="2747483"/>
    <lineage>
        <taxon>Eukaryota</taxon>
        <taxon>Metazoa</taxon>
        <taxon>Ecdysozoa</taxon>
        <taxon>Arthropoda</taxon>
        <taxon>Chelicerata</taxon>
        <taxon>Arachnida</taxon>
        <taxon>Araneae</taxon>
        <taxon>Araneomorphae</taxon>
        <taxon>Entelegynae</taxon>
        <taxon>Araneoidea</taxon>
        <taxon>Nephilidae</taxon>
        <taxon>Trichonephila</taxon>
        <taxon>Trichonephila inaurata</taxon>
    </lineage>
</organism>
<name>A0A8X6YE62_9ARAC</name>
<evidence type="ECO:0000313" key="1">
    <source>
        <dbReference type="EMBL" id="GFY69789.1"/>
    </source>
</evidence>
<gene>
    <name evidence="1" type="ORF">TNIN_364331</name>
</gene>
<dbReference type="EMBL" id="BMAV01017808">
    <property type="protein sequence ID" value="GFY69789.1"/>
    <property type="molecule type" value="Genomic_DNA"/>
</dbReference>
<dbReference type="Proteomes" id="UP000886998">
    <property type="component" value="Unassembled WGS sequence"/>
</dbReference>
<accession>A0A8X6YE62</accession>
<dbReference type="OrthoDB" id="6141723at2759"/>
<dbReference type="Gene3D" id="3.40.50.300">
    <property type="entry name" value="P-loop containing nucleotide triphosphate hydrolases"/>
    <property type="match status" value="1"/>
</dbReference>
<dbReference type="PANTHER" id="PTHR23274">
    <property type="entry name" value="DNA HELICASE-RELATED"/>
    <property type="match status" value="1"/>
</dbReference>
<keyword evidence="2" id="KW-1185">Reference proteome</keyword>
<dbReference type="InterPro" id="IPR027417">
    <property type="entry name" value="P-loop_NTPase"/>
</dbReference>
<comment type="caution">
    <text evidence="1">The sequence shown here is derived from an EMBL/GenBank/DDBJ whole genome shotgun (WGS) entry which is preliminary data.</text>
</comment>
<evidence type="ECO:0008006" key="3">
    <source>
        <dbReference type="Google" id="ProtNLM"/>
    </source>
</evidence>